<organism evidence="2 3">
    <name type="scientific">Smittium culicis</name>
    <dbReference type="NCBI Taxonomy" id="133412"/>
    <lineage>
        <taxon>Eukaryota</taxon>
        <taxon>Fungi</taxon>
        <taxon>Fungi incertae sedis</taxon>
        <taxon>Zoopagomycota</taxon>
        <taxon>Kickxellomycotina</taxon>
        <taxon>Harpellomycetes</taxon>
        <taxon>Harpellales</taxon>
        <taxon>Legeriomycetaceae</taxon>
        <taxon>Smittium</taxon>
    </lineage>
</organism>
<dbReference type="AlphaFoldDB" id="A0A1R1YT67"/>
<name>A0A1R1YT67_9FUNG</name>
<dbReference type="Proteomes" id="UP000187429">
    <property type="component" value="Unassembled WGS sequence"/>
</dbReference>
<dbReference type="OrthoDB" id="1057137at2759"/>
<protein>
    <submittedName>
        <fullName evidence="2">Uncharacterized protein</fullName>
    </submittedName>
</protein>
<feature type="compositionally biased region" description="Basic and acidic residues" evidence="1">
    <location>
        <begin position="48"/>
        <end position="59"/>
    </location>
</feature>
<comment type="caution">
    <text evidence="2">The sequence shown here is derived from an EMBL/GenBank/DDBJ whole genome shotgun (WGS) entry which is preliminary data.</text>
</comment>
<sequence>MNYRAAATSNLKNTDSGLDVNAPKINRFASNKSNPDSYFKSSTPVPSEFKRTPSTEKPSKPAPDSTKQKQKNRLSQNDPKFKKPKDPKKKPGNSFPGQPALDQKRISRVELETALADSIGSCVEVKYLDGRTSIGKVFCYDQSTDILVLMNHANSNPNSRQNGFKNDSNANNDLSFMQDSKKKAKAVLINTINIVDISFLDNSSSDSSHPANFNLPEVKPLPIDLLKVAHNKVLENARASSLLIGVGVTREAQCIFDALNKT</sequence>
<dbReference type="PANTHER" id="PTHR13542">
    <property type="entry name" value="LSM12 HOMOLOG"/>
    <property type="match status" value="1"/>
</dbReference>
<keyword evidence="3" id="KW-1185">Reference proteome</keyword>
<dbReference type="InterPro" id="IPR039683">
    <property type="entry name" value="Lsm12-like"/>
</dbReference>
<accession>A0A1R1YT67</accession>
<dbReference type="EMBL" id="LSSM01000085">
    <property type="protein sequence ID" value="OMJ30084.1"/>
    <property type="molecule type" value="Genomic_DNA"/>
</dbReference>
<feature type="compositionally biased region" description="Polar residues" evidence="1">
    <location>
        <begin position="7"/>
        <end position="16"/>
    </location>
</feature>
<evidence type="ECO:0000313" key="3">
    <source>
        <dbReference type="Proteomes" id="UP000187429"/>
    </source>
</evidence>
<evidence type="ECO:0000313" key="2">
    <source>
        <dbReference type="EMBL" id="OMJ30084.1"/>
    </source>
</evidence>
<gene>
    <name evidence="2" type="ORF">AYI69_g373</name>
</gene>
<feature type="compositionally biased region" description="Polar residues" evidence="1">
    <location>
        <begin position="28"/>
        <end position="45"/>
    </location>
</feature>
<evidence type="ECO:0000256" key="1">
    <source>
        <dbReference type="SAM" id="MobiDB-lite"/>
    </source>
</evidence>
<reference evidence="3" key="1">
    <citation type="submission" date="2017-01" db="EMBL/GenBank/DDBJ databases">
        <authorList>
            <person name="Wang Y."/>
            <person name="White M."/>
            <person name="Kvist S."/>
            <person name="Moncalvo J.-M."/>
        </authorList>
    </citation>
    <scope>NUCLEOTIDE SEQUENCE [LARGE SCALE GENOMIC DNA]</scope>
    <source>
        <strain evidence="3">ID-206-W2</strain>
    </source>
</reference>
<proteinExistence type="predicted"/>
<feature type="region of interest" description="Disordered" evidence="1">
    <location>
        <begin position="1"/>
        <end position="104"/>
    </location>
</feature>
<feature type="compositionally biased region" description="Basic residues" evidence="1">
    <location>
        <begin position="82"/>
        <end position="91"/>
    </location>
</feature>